<sequence>MRKQWLGICIAAGLLAACSSDDVQQKTVSTPQPAVCNGPTVEISGADPQYETPNATANQDYERDGKSYKIVQDPGQLYSGPVSRRSMKQNPTAT</sequence>
<accession>A0A377Z6R8</accession>
<name>A0A377Z6R8_KLEPO</name>
<gene>
    <name evidence="2" type="primary">rlpA_2</name>
    <name evidence="2" type="ORF">NCTC10313_02181</name>
</gene>
<dbReference type="PROSITE" id="PS51257">
    <property type="entry name" value="PROKAR_LIPOPROTEIN"/>
    <property type="match status" value="1"/>
</dbReference>
<reference evidence="2 3" key="1">
    <citation type="submission" date="2018-06" db="EMBL/GenBank/DDBJ databases">
        <authorList>
            <consortium name="Pathogen Informatics"/>
            <person name="Doyle S."/>
        </authorList>
    </citation>
    <scope>NUCLEOTIDE SEQUENCE [LARGE SCALE GENOMIC DNA]</scope>
    <source>
        <strain evidence="2 3">NCTC10313</strain>
    </source>
</reference>
<proteinExistence type="predicted"/>
<dbReference type="AlphaFoldDB" id="A0A377Z6R8"/>
<evidence type="ECO:0000256" key="1">
    <source>
        <dbReference type="SAM" id="MobiDB-lite"/>
    </source>
</evidence>
<dbReference type="EMBL" id="UGLW01000003">
    <property type="protein sequence ID" value="STU62055.1"/>
    <property type="molecule type" value="Genomic_DNA"/>
</dbReference>
<organism evidence="2 3">
    <name type="scientific">Klebsiella pneumoniae subsp. ozaenae</name>
    <dbReference type="NCBI Taxonomy" id="574"/>
    <lineage>
        <taxon>Bacteria</taxon>
        <taxon>Pseudomonadati</taxon>
        <taxon>Pseudomonadota</taxon>
        <taxon>Gammaproteobacteria</taxon>
        <taxon>Enterobacterales</taxon>
        <taxon>Enterobacteriaceae</taxon>
        <taxon>Klebsiella/Raoultella group</taxon>
        <taxon>Klebsiella</taxon>
        <taxon>Klebsiella pneumoniae complex</taxon>
    </lineage>
</organism>
<feature type="region of interest" description="Disordered" evidence="1">
    <location>
        <begin position="29"/>
        <end position="94"/>
    </location>
</feature>
<evidence type="ECO:0000313" key="3">
    <source>
        <dbReference type="Proteomes" id="UP000254487"/>
    </source>
</evidence>
<evidence type="ECO:0000313" key="2">
    <source>
        <dbReference type="EMBL" id="STU62055.1"/>
    </source>
</evidence>
<keyword evidence="2" id="KW-0449">Lipoprotein</keyword>
<dbReference type="Proteomes" id="UP000254487">
    <property type="component" value="Unassembled WGS sequence"/>
</dbReference>
<protein>
    <submittedName>
        <fullName evidence="2">Rare lipoprotein A</fullName>
    </submittedName>
</protein>